<comment type="caution">
    <text evidence="2">The sequence shown here is derived from an EMBL/GenBank/DDBJ whole genome shotgun (WGS) entry which is preliminary data.</text>
</comment>
<proteinExistence type="predicted"/>
<feature type="region of interest" description="Disordered" evidence="1">
    <location>
        <begin position="19"/>
        <end position="50"/>
    </location>
</feature>
<dbReference type="Pfam" id="PF09650">
    <property type="entry name" value="PHA_gran_rgn"/>
    <property type="match status" value="1"/>
</dbReference>
<sequence>MPGPCRSVTARAARIGLAAGQGAGASRGKSPMETPMARIDFTVPHDLDQPEARRRIEAGLPKLEAAIPGGAEVTSDWQDQERMVLTIRVMGQTIVVDGAVTGSEVRGETKVPMMLSMMAGQIRDMVTESISRMLAKPAAG</sequence>
<dbReference type="AlphaFoldDB" id="A0A917WC93"/>
<evidence type="ECO:0000313" key="3">
    <source>
        <dbReference type="Proteomes" id="UP000649829"/>
    </source>
</evidence>
<evidence type="ECO:0000313" key="2">
    <source>
        <dbReference type="EMBL" id="GGL93647.1"/>
    </source>
</evidence>
<protein>
    <recommendedName>
        <fullName evidence="4">Polyhydroxyalkanoic acid system protein</fullName>
    </recommendedName>
</protein>
<gene>
    <name evidence="2" type="ORF">GCM10011534_14760</name>
</gene>
<reference evidence="2" key="2">
    <citation type="submission" date="2020-09" db="EMBL/GenBank/DDBJ databases">
        <authorList>
            <person name="Sun Q."/>
            <person name="Zhou Y."/>
        </authorList>
    </citation>
    <scope>NUCLEOTIDE SEQUENCE</scope>
    <source>
        <strain evidence="2">CGMCC 1.6293</strain>
    </source>
</reference>
<accession>A0A917WC93</accession>
<evidence type="ECO:0008006" key="4">
    <source>
        <dbReference type="Google" id="ProtNLM"/>
    </source>
</evidence>
<dbReference type="Proteomes" id="UP000649829">
    <property type="component" value="Unassembled WGS sequence"/>
</dbReference>
<name>A0A917WC93_9RHOB</name>
<dbReference type="InterPro" id="IPR013433">
    <property type="entry name" value="PHA_gran_rgn"/>
</dbReference>
<organism evidence="2 3">
    <name type="scientific">Pseudooceanicola nanhaiensis</name>
    <dbReference type="NCBI Taxonomy" id="375761"/>
    <lineage>
        <taxon>Bacteria</taxon>
        <taxon>Pseudomonadati</taxon>
        <taxon>Pseudomonadota</taxon>
        <taxon>Alphaproteobacteria</taxon>
        <taxon>Rhodobacterales</taxon>
        <taxon>Paracoccaceae</taxon>
        <taxon>Pseudooceanicola</taxon>
    </lineage>
</organism>
<evidence type="ECO:0000256" key="1">
    <source>
        <dbReference type="SAM" id="MobiDB-lite"/>
    </source>
</evidence>
<reference evidence="2" key="1">
    <citation type="journal article" date="2014" name="Int. J. Syst. Evol. Microbiol.">
        <title>Complete genome sequence of Corynebacterium casei LMG S-19264T (=DSM 44701T), isolated from a smear-ripened cheese.</title>
        <authorList>
            <consortium name="US DOE Joint Genome Institute (JGI-PGF)"/>
            <person name="Walter F."/>
            <person name="Albersmeier A."/>
            <person name="Kalinowski J."/>
            <person name="Ruckert C."/>
        </authorList>
    </citation>
    <scope>NUCLEOTIDE SEQUENCE</scope>
    <source>
        <strain evidence="2">CGMCC 1.6293</strain>
    </source>
</reference>
<keyword evidence="3" id="KW-1185">Reference proteome</keyword>
<dbReference type="EMBL" id="BMLF01000001">
    <property type="protein sequence ID" value="GGL93647.1"/>
    <property type="molecule type" value="Genomic_DNA"/>
</dbReference>